<gene>
    <name evidence="1" type="ORF">HPB47_026400</name>
</gene>
<comment type="caution">
    <text evidence="1">The sequence shown here is derived from an EMBL/GenBank/DDBJ whole genome shotgun (WGS) entry which is preliminary data.</text>
</comment>
<evidence type="ECO:0000313" key="2">
    <source>
        <dbReference type="Proteomes" id="UP000805193"/>
    </source>
</evidence>
<evidence type="ECO:0000313" key="1">
    <source>
        <dbReference type="EMBL" id="KAG0426490.1"/>
    </source>
</evidence>
<keyword evidence="2" id="KW-1185">Reference proteome</keyword>
<reference evidence="1 2" key="1">
    <citation type="journal article" date="2020" name="Cell">
        <title>Large-Scale Comparative Analyses of Tick Genomes Elucidate Their Genetic Diversity and Vector Capacities.</title>
        <authorList>
            <consortium name="Tick Genome and Microbiome Consortium (TIGMIC)"/>
            <person name="Jia N."/>
            <person name="Wang J."/>
            <person name="Shi W."/>
            <person name="Du L."/>
            <person name="Sun Y."/>
            <person name="Zhan W."/>
            <person name="Jiang J.F."/>
            <person name="Wang Q."/>
            <person name="Zhang B."/>
            <person name="Ji P."/>
            <person name="Bell-Sakyi L."/>
            <person name="Cui X.M."/>
            <person name="Yuan T.T."/>
            <person name="Jiang B.G."/>
            <person name="Yang W.F."/>
            <person name="Lam T.T."/>
            <person name="Chang Q.C."/>
            <person name="Ding S.J."/>
            <person name="Wang X.J."/>
            <person name="Zhu J.G."/>
            <person name="Ruan X.D."/>
            <person name="Zhao L."/>
            <person name="Wei J.T."/>
            <person name="Ye R.Z."/>
            <person name="Que T.C."/>
            <person name="Du C.H."/>
            <person name="Zhou Y.H."/>
            <person name="Cheng J.X."/>
            <person name="Dai P.F."/>
            <person name="Guo W.B."/>
            <person name="Han X.H."/>
            <person name="Huang E.J."/>
            <person name="Li L.F."/>
            <person name="Wei W."/>
            <person name="Gao Y.C."/>
            <person name="Liu J.Z."/>
            <person name="Shao H.Z."/>
            <person name="Wang X."/>
            <person name="Wang C.C."/>
            <person name="Yang T.C."/>
            <person name="Huo Q.B."/>
            <person name="Li W."/>
            <person name="Chen H.Y."/>
            <person name="Chen S.E."/>
            <person name="Zhou L.G."/>
            <person name="Ni X.B."/>
            <person name="Tian J.H."/>
            <person name="Sheng Y."/>
            <person name="Liu T."/>
            <person name="Pan Y.S."/>
            <person name="Xia L.Y."/>
            <person name="Li J."/>
            <person name="Zhao F."/>
            <person name="Cao W.C."/>
        </authorList>
    </citation>
    <scope>NUCLEOTIDE SEQUENCE [LARGE SCALE GENOMIC DNA]</scope>
    <source>
        <strain evidence="1">Iper-2018</strain>
    </source>
</reference>
<dbReference type="Proteomes" id="UP000805193">
    <property type="component" value="Unassembled WGS sequence"/>
</dbReference>
<name>A0AC60Q0L9_IXOPE</name>
<sequence>AKCSVTVRLFNFLATWMETSHGSMASVANPFWRSRPFWRCTVVCVLSPSDAGFDLTDLEVANQLPIEMLRFLKCVSKTFPKLLADNFVGAHVDLVDHLPECGLDKVLAMPLTNLNSLRNDLLKWVGLASGYCLLAELRIIRVPDSLAARALVRSLAELLGSRGADLTPLGKELCLRVLELAAALGAQARDVLEALLPSRAWEVLGAQLCRHFAERASDYVPAALALAEEAPKMLTTVMSHMLQDKELTSRRGSELSLEVMRCWPSMERFWSEGTPQDVVNGALHMLGKLVLLAPEVGSPKGPHFERLFGVFLKLLERSGATLTDKVLVLDLLPVFASDIRPDTGLKLRDALEEMVAQHFPLDSSTLLPGAPEYLCYVDGATNHHWARALRLAAPGQLSLMSLTSWCGETKQQQLIEAAYKCGATHQGLLISARLSLASKLLPLLLKSCSKPALRHFFVDNVTAMVDAMAAKIRHGSEFELTSKIVALSCLEVLYSCCPKDDVTGKQSSVNVAFCRSRGIVDVVGNELTKEITKHANSAKKEVVRGDVEFADLWRQLRCAAYRLVVAVVSCTQTESQFYDVFVFQERPEKGEFLWNNLVDEQVVYTFPLEREALSQKSRHVVGVTEGQVPSPSFSGRMAGSLRGSSLAQEASQYSLSASGLAFWDVETVDSDSSKGTQAPAKEPVSRLKVMDLEDDALNNHECMASVCSVLCRMADLGIIAKAADEEVNVGPAPKWLTFLTNAIVGNHTTRNALCFLCRIIVNSAEVLRVHSRHLVPALLTVLADDKLGTELDAFVIDVAVTVLMWASDWSLEFEGCGRWCYLEETGFGSLEKAAGMSFECQLCVKLKQVTGEWEGRVREIEAELKAEGEKRVGLEAQVEELTRQLNHERKQRVGLEKQAEELGEAWKPGLEECKRECDSRVERLEGAGVAGGLESSLLTGGLGDARELSDPQLNSAFEQQASGTQVTGDKSQDKGAQRGVLNRVKGDQRVTVEVQPGKCMVDAMTTAREGVWDNREGRNLVIVHAGLNDVLKGRSQNLGKQLNVGMHKLRDVSENVHVVVCTIPEVRGQSGVMERRVFEANRVIQGMSRQLRYDTMEVNREVYEAGSRPFADGIHYSEATGYRVGDRMGRTVTAFLGGPRALGLLK</sequence>
<accession>A0AC60Q0L9</accession>
<protein>
    <submittedName>
        <fullName evidence="1">Uncharacterized protein</fullName>
    </submittedName>
</protein>
<organism evidence="1 2">
    <name type="scientific">Ixodes persulcatus</name>
    <name type="common">Taiga tick</name>
    <dbReference type="NCBI Taxonomy" id="34615"/>
    <lineage>
        <taxon>Eukaryota</taxon>
        <taxon>Metazoa</taxon>
        <taxon>Ecdysozoa</taxon>
        <taxon>Arthropoda</taxon>
        <taxon>Chelicerata</taxon>
        <taxon>Arachnida</taxon>
        <taxon>Acari</taxon>
        <taxon>Parasitiformes</taxon>
        <taxon>Ixodida</taxon>
        <taxon>Ixodoidea</taxon>
        <taxon>Ixodidae</taxon>
        <taxon>Ixodinae</taxon>
        <taxon>Ixodes</taxon>
    </lineage>
</organism>
<dbReference type="EMBL" id="JABSTQ010009714">
    <property type="protein sequence ID" value="KAG0426490.1"/>
    <property type="molecule type" value="Genomic_DNA"/>
</dbReference>
<proteinExistence type="predicted"/>
<feature type="non-terminal residue" evidence="1">
    <location>
        <position position="1"/>
    </location>
</feature>